<evidence type="ECO:0000256" key="5">
    <source>
        <dbReference type="ARBA" id="ARBA00022692"/>
    </source>
</evidence>
<evidence type="ECO:0000256" key="3">
    <source>
        <dbReference type="ARBA" id="ARBA00022448"/>
    </source>
</evidence>
<dbReference type="EMBL" id="KR233977">
    <property type="protein sequence ID" value="ALF63219.1"/>
    <property type="molecule type" value="Genomic_DNA"/>
</dbReference>
<dbReference type="PANTHER" id="PTHR39937:SF1">
    <property type="entry name" value="ATP SYNTHASE PROTEIN 8"/>
    <property type="match status" value="1"/>
</dbReference>
<accession>A0A1C8DX13</accession>
<gene>
    <name evidence="16" type="primary">ATP8</name>
</gene>
<evidence type="ECO:0000256" key="15">
    <source>
        <dbReference type="SAM" id="MobiDB-lite"/>
    </source>
</evidence>
<evidence type="ECO:0000256" key="14">
    <source>
        <dbReference type="RuleBase" id="RU003661"/>
    </source>
</evidence>
<feature type="region of interest" description="Disordered" evidence="15">
    <location>
        <begin position="36"/>
        <end position="55"/>
    </location>
</feature>
<keyword evidence="5 14" id="KW-0812">Transmembrane</keyword>
<dbReference type="AlphaFoldDB" id="A0A1C8DX13"/>
<keyword evidence="4 14" id="KW-0138">CF(0)</keyword>
<protein>
    <recommendedName>
        <fullName evidence="14">ATP synthase complex subunit 8</fullName>
    </recommendedName>
</protein>
<proteinExistence type="inferred from homology"/>
<evidence type="ECO:0000256" key="1">
    <source>
        <dbReference type="ARBA" id="ARBA00004304"/>
    </source>
</evidence>
<name>A0A1C8DX13_9CICH</name>
<dbReference type="InterPro" id="IPR050635">
    <property type="entry name" value="ATPase_protein_8"/>
</dbReference>
<dbReference type="InterPro" id="IPR001421">
    <property type="entry name" value="ATP8_metazoa"/>
</dbReference>
<keyword evidence="8 14" id="KW-0406">Ion transport</keyword>
<keyword evidence="10" id="KW-0472">Membrane</keyword>
<dbReference type="GO" id="GO:0045259">
    <property type="term" value="C:proton-transporting ATP synthase complex"/>
    <property type="evidence" value="ECO:0007669"/>
    <property type="project" value="UniProtKB-KW"/>
</dbReference>
<dbReference type="PANTHER" id="PTHR39937">
    <property type="entry name" value="ATP SYNTHASE PROTEIN 8"/>
    <property type="match status" value="1"/>
</dbReference>
<keyword evidence="6 14" id="KW-0375">Hydrogen ion transport</keyword>
<dbReference type="GO" id="GO:0031966">
    <property type="term" value="C:mitochondrial membrane"/>
    <property type="evidence" value="ECO:0007669"/>
    <property type="project" value="UniProtKB-SubCell"/>
</dbReference>
<evidence type="ECO:0000256" key="11">
    <source>
        <dbReference type="ARBA" id="ARBA00023310"/>
    </source>
</evidence>
<evidence type="ECO:0000256" key="6">
    <source>
        <dbReference type="ARBA" id="ARBA00022781"/>
    </source>
</evidence>
<evidence type="ECO:0000256" key="10">
    <source>
        <dbReference type="ARBA" id="ARBA00023136"/>
    </source>
</evidence>
<comment type="function">
    <text evidence="12">Subunit 8, of the mitochondrial membrane ATP synthase complex (F(1)F(0) ATP synthase or Complex V) that produces ATP from ADP in the presence of a proton gradient across the membrane which is generated by electron transport complexes of the respiratory chain. ATP synthase complex consist of a soluble F(1) head domain - the catalytic core - and a membrane F(1) domain - the membrane proton channel. These two domains are linked by a central stalk rotating inside the F(1) region and a stationary peripheral stalk. During catalysis, ATP synthesis in the catalytic domain of F(1) is coupled via a rotary mechanism of the central stalk subunits to proton translocation. In vivo, can only synthesize ATP although its ATP hydrolase activity can be activated artificially in vitro. Part of the complex F(0) domain.</text>
</comment>
<sequence>MPQLNPHPWFLVLIFSWLVFLTIVPRMILAHSFPNELTPQASHSPKTEHWNWSWH</sequence>
<dbReference type="GO" id="GO:0015078">
    <property type="term" value="F:proton transmembrane transporter activity"/>
    <property type="evidence" value="ECO:0007669"/>
    <property type="project" value="InterPro"/>
</dbReference>
<keyword evidence="3 14" id="KW-0813">Transport</keyword>
<dbReference type="Pfam" id="PF00895">
    <property type="entry name" value="ATP-synt_8"/>
    <property type="match status" value="1"/>
</dbReference>
<evidence type="ECO:0000256" key="7">
    <source>
        <dbReference type="ARBA" id="ARBA00022989"/>
    </source>
</evidence>
<evidence type="ECO:0000256" key="13">
    <source>
        <dbReference type="ARBA" id="ARBA00064647"/>
    </source>
</evidence>
<geneLocation type="mitochondrion" evidence="16"/>
<keyword evidence="11" id="KW-0066">ATP synthesis</keyword>
<evidence type="ECO:0000256" key="9">
    <source>
        <dbReference type="ARBA" id="ARBA00023128"/>
    </source>
</evidence>
<evidence type="ECO:0000256" key="4">
    <source>
        <dbReference type="ARBA" id="ARBA00022547"/>
    </source>
</evidence>
<evidence type="ECO:0000256" key="2">
    <source>
        <dbReference type="ARBA" id="ARBA00008892"/>
    </source>
</evidence>
<reference evidence="16" key="1">
    <citation type="submission" date="2015-04" db="EMBL/GenBank/DDBJ databases">
        <title>Mitochondrial genomes of Neotropical cichlids.</title>
        <authorList>
            <person name="Musilova Z."/>
            <person name="Starostova Z."/>
        </authorList>
    </citation>
    <scope>NUCLEOTIDE SEQUENCE</scope>
</reference>
<evidence type="ECO:0000313" key="16">
    <source>
        <dbReference type="EMBL" id="ALF63219.1"/>
    </source>
</evidence>
<comment type="subcellular location">
    <subcellularLocation>
        <location evidence="1 14">Mitochondrion membrane</location>
        <topology evidence="1 14">Single-pass membrane protein</topology>
    </subcellularLocation>
</comment>
<evidence type="ECO:0000256" key="8">
    <source>
        <dbReference type="ARBA" id="ARBA00023065"/>
    </source>
</evidence>
<keyword evidence="9 14" id="KW-0496">Mitochondrion</keyword>
<keyword evidence="7" id="KW-1133">Transmembrane helix</keyword>
<comment type="similarity">
    <text evidence="2 14">Belongs to the ATPase protein 8 family.</text>
</comment>
<organism evidence="16">
    <name type="scientific">Crenicichla regani</name>
    <dbReference type="NCBI Taxonomy" id="81338"/>
    <lineage>
        <taxon>Eukaryota</taxon>
        <taxon>Metazoa</taxon>
        <taxon>Chordata</taxon>
        <taxon>Craniata</taxon>
        <taxon>Vertebrata</taxon>
        <taxon>Euteleostomi</taxon>
        <taxon>Actinopterygii</taxon>
        <taxon>Neopterygii</taxon>
        <taxon>Teleostei</taxon>
        <taxon>Neoteleostei</taxon>
        <taxon>Acanthomorphata</taxon>
        <taxon>Ovalentaria</taxon>
        <taxon>Cichlomorphae</taxon>
        <taxon>Cichliformes</taxon>
        <taxon>Cichlidae</taxon>
        <taxon>New World cichlids</taxon>
        <taxon>Cichlinae</taxon>
        <taxon>Crenicichlini</taxon>
        <taxon>Crenicichla</taxon>
    </lineage>
</organism>
<comment type="subunit">
    <text evidence="13">Component of the ATP synthase complex composed at least of ATP5F1A/subunit alpha, ATP5F1B/subunit beta, ATP5MC1/subunit c (homooctomer), MT-ATP6/subunit a, MT-ATP8/subunit 8, ATP5ME/subunit e, ATP5MF/subunit f, ATP5MG/subunit g, ATP5MK/subunit k, ATP5MJ/subunit j, ATP5F1C/subunit gamma, ATP5F1D/subunit delta, ATP5F1E/subunit epsilon, ATP5PF/subunit F6, ATP5PB/subunit b, ATP5PD/subunit d, ATP5PO/subunit OSCP. ATP synthase complex consists of a soluble F(1) head domain (subunits alpha(3) and beta(3)) - the catalytic core - and a membrane F(0) domain - the membrane proton channel (subunits c, a, 8, e, f, g, k and j). These two domains are linked by a central stalk (subunits gamma, delta, and epsilon) rotating inside the F1 region and a stationary peripheral stalk (subunits F6, b, d, and OSCP).</text>
</comment>
<dbReference type="GO" id="GO:0015986">
    <property type="term" value="P:proton motive force-driven ATP synthesis"/>
    <property type="evidence" value="ECO:0007669"/>
    <property type="project" value="InterPro"/>
</dbReference>
<evidence type="ECO:0000256" key="12">
    <source>
        <dbReference type="ARBA" id="ARBA00053067"/>
    </source>
</evidence>